<evidence type="ECO:0000313" key="1">
    <source>
        <dbReference type="EMBL" id="KPJ70608.1"/>
    </source>
</evidence>
<comment type="caution">
    <text evidence="1">The sequence shown here is derived from an EMBL/GenBank/DDBJ whole genome shotgun (WGS) entry which is preliminary data.</text>
</comment>
<protein>
    <recommendedName>
        <fullName evidence="3">DUF5683 domain-containing protein</fullName>
    </recommendedName>
</protein>
<dbReference type="AlphaFoldDB" id="A0A0S7Y7A9"/>
<reference evidence="1 2" key="1">
    <citation type="journal article" date="2015" name="Microbiome">
        <title>Genomic resolution of linkages in carbon, nitrogen, and sulfur cycling among widespread estuary sediment bacteria.</title>
        <authorList>
            <person name="Baker B.J."/>
            <person name="Lazar C.S."/>
            <person name="Teske A.P."/>
            <person name="Dick G.J."/>
        </authorList>
    </citation>
    <scope>NUCLEOTIDE SEQUENCE [LARGE SCALE GENOMIC DNA]</scope>
    <source>
        <strain evidence="1">DG_78</strain>
    </source>
</reference>
<accession>A0A0S7Y7A9</accession>
<dbReference type="EMBL" id="LJNI01000167">
    <property type="protein sequence ID" value="KPJ70608.1"/>
    <property type="molecule type" value="Genomic_DNA"/>
</dbReference>
<organism evidence="1 2">
    <name type="scientific">candidate division TA06 bacterium DG_78</name>
    <dbReference type="NCBI Taxonomy" id="1703772"/>
    <lineage>
        <taxon>Bacteria</taxon>
        <taxon>Bacteria division TA06</taxon>
    </lineage>
</organism>
<gene>
    <name evidence="1" type="ORF">AMJ52_09675</name>
</gene>
<evidence type="ECO:0008006" key="3">
    <source>
        <dbReference type="Google" id="ProtNLM"/>
    </source>
</evidence>
<proteinExistence type="predicted"/>
<evidence type="ECO:0000313" key="2">
    <source>
        <dbReference type="Proteomes" id="UP000051012"/>
    </source>
</evidence>
<name>A0A0S7Y7A9_UNCT6</name>
<dbReference type="Proteomes" id="UP000051012">
    <property type="component" value="Unassembled WGS sequence"/>
</dbReference>
<sequence>MALGISLIIFQAMSPIFASIIMPGWGEIIQGEKNKARVFFIVEGSIWLSYFGFNYLGHKIDNSARAFAINHSSANPSRDDDEYFDALEDYFSSYDHNLEVERNASYFYPNDPEQQQQYIQEHGYFGQDEWEWDTLTNKTYYWERRKVGREHLRRASFMPGFAIINRIVSVIDVIVFSKQEQFGLDTRPGKIGIYYKF</sequence>